<dbReference type="GO" id="GO:0003677">
    <property type="term" value="F:DNA binding"/>
    <property type="evidence" value="ECO:0007669"/>
    <property type="project" value="UniProtKB-KW"/>
</dbReference>
<dbReference type="Gene3D" id="3.40.50.2300">
    <property type="match status" value="2"/>
</dbReference>
<keyword evidence="7" id="KW-1185">Reference proteome</keyword>
<feature type="domain" description="HTH lacI-type" evidence="5">
    <location>
        <begin position="13"/>
        <end position="70"/>
    </location>
</feature>
<reference evidence="7" key="1">
    <citation type="journal article" date="2019" name="Int. J. Syst. Evol. Microbiol.">
        <title>The Global Catalogue of Microorganisms (GCM) 10K type strain sequencing project: providing services to taxonomists for standard genome sequencing and annotation.</title>
        <authorList>
            <consortium name="The Broad Institute Genomics Platform"/>
            <consortium name="The Broad Institute Genome Sequencing Center for Infectious Disease"/>
            <person name="Wu L."/>
            <person name="Ma J."/>
        </authorList>
    </citation>
    <scope>NUCLEOTIDE SEQUENCE [LARGE SCALE GENOMIC DNA]</scope>
    <source>
        <strain evidence="7">CGMCC 4.7608</strain>
    </source>
</reference>
<keyword evidence="2" id="KW-0805">Transcription regulation</keyword>
<evidence type="ECO:0000256" key="2">
    <source>
        <dbReference type="ARBA" id="ARBA00023015"/>
    </source>
</evidence>
<dbReference type="Pfam" id="PF00532">
    <property type="entry name" value="Peripla_BP_1"/>
    <property type="match status" value="1"/>
</dbReference>
<protein>
    <submittedName>
        <fullName evidence="6">LacI family DNA-binding transcriptional regulator</fullName>
    </submittedName>
</protein>
<comment type="caution">
    <text evidence="6">The sequence shown here is derived from an EMBL/GenBank/DDBJ whole genome shotgun (WGS) entry which is preliminary data.</text>
</comment>
<dbReference type="PANTHER" id="PTHR30146:SF45">
    <property type="entry name" value="CATABOLITE REPRESSOR_ACTIVATOR"/>
    <property type="match status" value="1"/>
</dbReference>
<dbReference type="PROSITE" id="PS50932">
    <property type="entry name" value="HTH_LACI_2"/>
    <property type="match status" value="1"/>
</dbReference>
<keyword evidence="1" id="KW-0678">Repressor</keyword>
<dbReference type="CDD" id="cd01392">
    <property type="entry name" value="HTH_LacI"/>
    <property type="match status" value="1"/>
</dbReference>
<evidence type="ECO:0000256" key="3">
    <source>
        <dbReference type="ARBA" id="ARBA00023125"/>
    </source>
</evidence>
<dbReference type="Gene3D" id="1.10.260.40">
    <property type="entry name" value="lambda repressor-like DNA-binding domains"/>
    <property type="match status" value="1"/>
</dbReference>
<dbReference type="PANTHER" id="PTHR30146">
    <property type="entry name" value="LACI-RELATED TRANSCRIPTIONAL REPRESSOR"/>
    <property type="match status" value="1"/>
</dbReference>
<dbReference type="EMBL" id="JBHSEK010000014">
    <property type="protein sequence ID" value="MFC4491516.1"/>
    <property type="molecule type" value="Genomic_DNA"/>
</dbReference>
<dbReference type="Pfam" id="PF00356">
    <property type="entry name" value="LacI"/>
    <property type="match status" value="1"/>
</dbReference>
<dbReference type="PROSITE" id="PS00356">
    <property type="entry name" value="HTH_LACI_1"/>
    <property type="match status" value="1"/>
</dbReference>
<sequence length="343" mass="38353">MRNRLSMSGYKRLTIDDIAELAGVSRTTASMVLNGHAERYRISQATVERVEKVAREQHFNPSQSARSLRSRRSNSVGLVIPDLTNSAHAALAQAMEELCRQRDYQMLLVTSDEDPRREAEVMAHLVARQVDAMIVVPCSHEAKSYQKWVRRLPLVFVDRRVDGSGIPSVVTDGCASVERLVGDALEQGVSEVVFFGGQPELSPSRDRLLGYRRALASRGVAEGSDWVCHRDYLRRSGFELMQQWQQQRQRLPQALFTASVSLLEGALAFINQHCGLGNTPLRLLTFDDHSLLDCLPVRVDAIVQDSREMAARSLELALGLLEGRRPDESDALVAASLHRRWPA</sequence>
<dbReference type="InterPro" id="IPR001761">
    <property type="entry name" value="Peripla_BP/Lac1_sug-bd_dom"/>
</dbReference>
<organism evidence="6 7">
    <name type="scientific">Chromobacterium aquaticum</name>
    <dbReference type="NCBI Taxonomy" id="467180"/>
    <lineage>
        <taxon>Bacteria</taxon>
        <taxon>Pseudomonadati</taxon>
        <taxon>Pseudomonadota</taxon>
        <taxon>Betaproteobacteria</taxon>
        <taxon>Neisseriales</taxon>
        <taxon>Chromobacteriaceae</taxon>
        <taxon>Chromobacterium</taxon>
    </lineage>
</organism>
<dbReference type="Proteomes" id="UP001595999">
    <property type="component" value="Unassembled WGS sequence"/>
</dbReference>
<keyword evidence="4" id="KW-0804">Transcription</keyword>
<evidence type="ECO:0000313" key="6">
    <source>
        <dbReference type="EMBL" id="MFC4491516.1"/>
    </source>
</evidence>
<name>A0ABV9A1D1_9NEIS</name>
<evidence type="ECO:0000313" key="7">
    <source>
        <dbReference type="Proteomes" id="UP001595999"/>
    </source>
</evidence>
<dbReference type="SUPFAM" id="SSF47413">
    <property type="entry name" value="lambda repressor-like DNA-binding domains"/>
    <property type="match status" value="1"/>
</dbReference>
<dbReference type="SUPFAM" id="SSF53822">
    <property type="entry name" value="Periplasmic binding protein-like I"/>
    <property type="match status" value="1"/>
</dbReference>
<evidence type="ECO:0000259" key="5">
    <source>
        <dbReference type="PROSITE" id="PS50932"/>
    </source>
</evidence>
<evidence type="ECO:0000256" key="1">
    <source>
        <dbReference type="ARBA" id="ARBA00022491"/>
    </source>
</evidence>
<accession>A0ABV9A1D1</accession>
<dbReference type="SMART" id="SM00354">
    <property type="entry name" value="HTH_LACI"/>
    <property type="match status" value="1"/>
</dbReference>
<evidence type="ECO:0000256" key="4">
    <source>
        <dbReference type="ARBA" id="ARBA00023163"/>
    </source>
</evidence>
<dbReference type="InterPro" id="IPR028082">
    <property type="entry name" value="Peripla_BP_I"/>
</dbReference>
<gene>
    <name evidence="6" type="ORF">ACFO0R_18045</name>
</gene>
<proteinExistence type="predicted"/>
<dbReference type="InterPro" id="IPR010982">
    <property type="entry name" value="Lambda_DNA-bd_dom_sf"/>
</dbReference>
<keyword evidence="3 6" id="KW-0238">DNA-binding</keyword>
<dbReference type="InterPro" id="IPR000843">
    <property type="entry name" value="HTH_LacI"/>
</dbReference>